<dbReference type="GO" id="GO:0005886">
    <property type="term" value="C:plasma membrane"/>
    <property type="evidence" value="ECO:0007669"/>
    <property type="project" value="UniProtKB-SubCell"/>
</dbReference>
<feature type="coiled-coil region" evidence="7">
    <location>
        <begin position="160"/>
        <end position="221"/>
    </location>
</feature>
<evidence type="ECO:0000256" key="4">
    <source>
        <dbReference type="ARBA" id="ARBA00022553"/>
    </source>
</evidence>
<dbReference type="Pfam" id="PF00512">
    <property type="entry name" value="HisKA"/>
    <property type="match status" value="1"/>
</dbReference>
<dbReference type="PRINTS" id="PR00344">
    <property type="entry name" value="BCTRLSENSOR"/>
</dbReference>
<keyword evidence="6 10" id="KW-0418">Kinase</keyword>
<dbReference type="Proteomes" id="UP000622638">
    <property type="component" value="Unassembled WGS sequence"/>
</dbReference>
<dbReference type="FunFam" id="3.30.565.10:FF:000006">
    <property type="entry name" value="Sensor histidine kinase WalK"/>
    <property type="match status" value="1"/>
</dbReference>
<evidence type="ECO:0000313" key="12">
    <source>
        <dbReference type="Proteomes" id="UP000622638"/>
    </source>
</evidence>
<dbReference type="OrthoDB" id="9768069at2"/>
<dbReference type="SMART" id="SM00388">
    <property type="entry name" value="HisKA"/>
    <property type="match status" value="1"/>
</dbReference>
<dbReference type="PANTHER" id="PTHR43547:SF2">
    <property type="entry name" value="HYBRID SIGNAL TRANSDUCTION HISTIDINE KINASE C"/>
    <property type="match status" value="1"/>
</dbReference>
<reference evidence="10 11" key="3">
    <citation type="submission" date="2019-11" db="EMBL/GenBank/DDBJ databases">
        <title>Type strains purchased from KCTC, JCM and DSMZ.</title>
        <authorList>
            <person name="Lu H."/>
        </authorList>
    </citation>
    <scope>NUCLEOTIDE SEQUENCE [LARGE SCALE GENOMIC DNA]</scope>
    <source>
        <strain evidence="10 11">KCTC 52429</strain>
    </source>
</reference>
<comment type="subcellular location">
    <subcellularLocation>
        <location evidence="2">Cell inner membrane</location>
        <topology evidence="2">Multi-pass membrane protein</topology>
    </subcellularLocation>
</comment>
<evidence type="ECO:0000256" key="5">
    <source>
        <dbReference type="ARBA" id="ARBA00022679"/>
    </source>
</evidence>
<dbReference type="InterPro" id="IPR003594">
    <property type="entry name" value="HATPase_dom"/>
</dbReference>
<accession>A0A6I3T5Q3</accession>
<evidence type="ECO:0000259" key="8">
    <source>
        <dbReference type="PROSITE" id="PS50109"/>
    </source>
</evidence>
<dbReference type="AlphaFoldDB" id="A0A6I3T5Q3"/>
<organism evidence="10 11">
    <name type="scientific">Pseudoduganella buxea</name>
    <dbReference type="NCBI Taxonomy" id="1949069"/>
    <lineage>
        <taxon>Bacteria</taxon>
        <taxon>Pseudomonadati</taxon>
        <taxon>Pseudomonadota</taxon>
        <taxon>Betaproteobacteria</taxon>
        <taxon>Burkholderiales</taxon>
        <taxon>Oxalobacteraceae</taxon>
        <taxon>Telluria group</taxon>
        <taxon>Pseudoduganella</taxon>
    </lineage>
</organism>
<evidence type="ECO:0000256" key="1">
    <source>
        <dbReference type="ARBA" id="ARBA00000085"/>
    </source>
</evidence>
<proteinExistence type="predicted"/>
<comment type="caution">
    <text evidence="10">The sequence shown here is derived from an EMBL/GenBank/DDBJ whole genome shotgun (WGS) entry which is preliminary data.</text>
</comment>
<dbReference type="InterPro" id="IPR003661">
    <property type="entry name" value="HisK_dim/P_dom"/>
</dbReference>
<dbReference type="SMART" id="SM00387">
    <property type="entry name" value="HATPase_c"/>
    <property type="match status" value="2"/>
</dbReference>
<dbReference type="InterPro" id="IPR004358">
    <property type="entry name" value="Sig_transdc_His_kin-like_C"/>
</dbReference>
<keyword evidence="4" id="KW-0597">Phosphoprotein</keyword>
<dbReference type="SUPFAM" id="SSF47384">
    <property type="entry name" value="Homodimeric domain of signal transducing histidine kinase"/>
    <property type="match status" value="1"/>
</dbReference>
<comment type="catalytic activity">
    <reaction evidence="1">
        <text>ATP + protein L-histidine = ADP + protein N-phospho-L-histidine.</text>
        <dbReference type="EC" id="2.7.13.3"/>
    </reaction>
</comment>
<dbReference type="SUPFAM" id="SSF55874">
    <property type="entry name" value="ATPase domain of HSP90 chaperone/DNA topoisomerase II/histidine kinase"/>
    <property type="match status" value="2"/>
</dbReference>
<evidence type="ECO:0000313" key="10">
    <source>
        <dbReference type="EMBL" id="MTV56255.1"/>
    </source>
</evidence>
<dbReference type="RefSeq" id="WP_155473487.1">
    <property type="nucleotide sequence ID" value="NZ_BMKG01000004.1"/>
</dbReference>
<dbReference type="InterPro" id="IPR005467">
    <property type="entry name" value="His_kinase_dom"/>
</dbReference>
<keyword evidence="7" id="KW-0175">Coiled coil</keyword>
<dbReference type="Gene3D" id="1.10.287.130">
    <property type="match status" value="1"/>
</dbReference>
<evidence type="ECO:0000256" key="6">
    <source>
        <dbReference type="ARBA" id="ARBA00022777"/>
    </source>
</evidence>
<evidence type="ECO:0000256" key="7">
    <source>
        <dbReference type="SAM" id="Coils"/>
    </source>
</evidence>
<evidence type="ECO:0000256" key="2">
    <source>
        <dbReference type="ARBA" id="ARBA00004429"/>
    </source>
</evidence>
<dbReference type="Pfam" id="PF13581">
    <property type="entry name" value="HATPase_c_2"/>
    <property type="match status" value="1"/>
</dbReference>
<dbReference type="Pfam" id="PF02518">
    <property type="entry name" value="HATPase_c"/>
    <property type="match status" value="1"/>
</dbReference>
<dbReference type="PROSITE" id="PS50109">
    <property type="entry name" value="HIS_KIN"/>
    <property type="match status" value="1"/>
</dbReference>
<reference evidence="9" key="1">
    <citation type="journal article" date="2014" name="Int. J. Syst. Evol. Microbiol.">
        <title>Complete genome of a new Firmicutes species belonging to the dominant human colonic microbiota ('Ruminococcus bicirculans') reveals two chromosomes and a selective capacity to utilize plant glucans.</title>
        <authorList>
            <consortium name="NISC Comparative Sequencing Program"/>
            <person name="Wegmann U."/>
            <person name="Louis P."/>
            <person name="Goesmann A."/>
            <person name="Henrissat B."/>
            <person name="Duncan S.H."/>
            <person name="Flint H.J."/>
        </authorList>
    </citation>
    <scope>NUCLEOTIDE SEQUENCE</scope>
    <source>
        <strain evidence="9">CGMCC 1.15931</strain>
    </source>
</reference>
<evidence type="ECO:0000313" key="11">
    <source>
        <dbReference type="Proteomes" id="UP000430634"/>
    </source>
</evidence>
<reference evidence="9" key="4">
    <citation type="submission" date="2024-05" db="EMBL/GenBank/DDBJ databases">
        <authorList>
            <person name="Sun Q."/>
            <person name="Zhou Y."/>
        </authorList>
    </citation>
    <scope>NUCLEOTIDE SEQUENCE</scope>
    <source>
        <strain evidence="9">CGMCC 1.15931</strain>
    </source>
</reference>
<feature type="domain" description="Histidine kinase" evidence="8">
    <location>
        <begin position="225"/>
        <end position="443"/>
    </location>
</feature>
<sequence length="455" mass="48314">MTEPILTLRVDTDFDVTAARQRARQIAAACGFGGLDQARIGTVVSELARNILHYAGVGSVSFSACGTAAPQLLLITVEDEGNGIADVELILSGRYRSATGMGLGILSAQRLMDHFEIVSSAAGTRVIVGKPFPPRTGFITATGFDSMVAGFEALPNQVALSEARHQNRELTDALNALQARQDDLLLATTRLEERNSHIEALNDQLDQKAAALQQADRSKDQFLATLSHELRGPLSAAGMAALLLQPAGVPSGRANQMGELISRQVAHMSRLVEDLLDVSRVSRGLVQLDNERVELAEIVRAAVEQVQAAADLKGHRLEQDLGDASLFVLGDRTRLVQVASNLLSNAVRYTENGGDIGITLEKRGPMAVLRVSDNGSGITAELMPRLFDLYVQAEVSSDRTGGGLGLGLALVKNLVEAHKGTVLVSSAGHGCGSAFTVQLPLHVELEQSGQLLVAL</sequence>
<name>A0A6I3T5Q3_9BURK</name>
<keyword evidence="12" id="KW-1185">Reference proteome</keyword>
<dbReference type="EMBL" id="BMKG01000004">
    <property type="protein sequence ID" value="GGB91655.1"/>
    <property type="molecule type" value="Genomic_DNA"/>
</dbReference>
<dbReference type="CDD" id="cd16934">
    <property type="entry name" value="HATPase_RsbT-like"/>
    <property type="match status" value="1"/>
</dbReference>
<dbReference type="CDD" id="cd00075">
    <property type="entry name" value="HATPase"/>
    <property type="match status" value="1"/>
</dbReference>
<dbReference type="EC" id="2.7.13.3" evidence="3"/>
<dbReference type="Gene3D" id="3.30.565.10">
    <property type="entry name" value="Histidine kinase-like ATPase, C-terminal domain"/>
    <property type="match status" value="2"/>
</dbReference>
<dbReference type="EMBL" id="WNKZ01000146">
    <property type="protein sequence ID" value="MTV56255.1"/>
    <property type="molecule type" value="Genomic_DNA"/>
</dbReference>
<evidence type="ECO:0000256" key="3">
    <source>
        <dbReference type="ARBA" id="ARBA00012438"/>
    </source>
</evidence>
<keyword evidence="5" id="KW-0808">Transferase</keyword>
<dbReference type="InterPro" id="IPR036890">
    <property type="entry name" value="HATPase_C_sf"/>
</dbReference>
<dbReference type="Proteomes" id="UP000430634">
    <property type="component" value="Unassembled WGS sequence"/>
</dbReference>
<dbReference type="PANTHER" id="PTHR43547">
    <property type="entry name" value="TWO-COMPONENT HISTIDINE KINASE"/>
    <property type="match status" value="1"/>
</dbReference>
<dbReference type="CDD" id="cd00082">
    <property type="entry name" value="HisKA"/>
    <property type="match status" value="1"/>
</dbReference>
<dbReference type="GO" id="GO:0000155">
    <property type="term" value="F:phosphorelay sensor kinase activity"/>
    <property type="evidence" value="ECO:0007669"/>
    <property type="project" value="InterPro"/>
</dbReference>
<reference evidence="12" key="2">
    <citation type="journal article" date="2019" name="Int. J. Syst. Evol. Microbiol.">
        <title>The Global Catalogue of Microorganisms (GCM) 10K type strain sequencing project: providing services to taxonomists for standard genome sequencing and annotation.</title>
        <authorList>
            <consortium name="The Broad Institute Genomics Platform"/>
            <consortium name="The Broad Institute Genome Sequencing Center for Infectious Disease"/>
            <person name="Wu L."/>
            <person name="Ma J."/>
        </authorList>
    </citation>
    <scope>NUCLEOTIDE SEQUENCE [LARGE SCALE GENOMIC DNA]</scope>
    <source>
        <strain evidence="12">CGMCC 1.15931</strain>
    </source>
</reference>
<protein>
    <recommendedName>
        <fullName evidence="3">histidine kinase</fullName>
        <ecNumber evidence="3">2.7.13.3</ecNumber>
    </recommendedName>
</protein>
<dbReference type="InterPro" id="IPR036097">
    <property type="entry name" value="HisK_dim/P_sf"/>
</dbReference>
<evidence type="ECO:0000313" key="9">
    <source>
        <dbReference type="EMBL" id="GGB91655.1"/>
    </source>
</evidence>
<gene>
    <name evidence="9" type="ORF">GCM10011572_12100</name>
    <name evidence="10" type="ORF">GM672_26370</name>
</gene>